<gene>
    <name evidence="9" type="ORF">AALB_4171</name>
</gene>
<evidence type="ECO:0000256" key="3">
    <source>
        <dbReference type="ARBA" id="ARBA00022679"/>
    </source>
</evidence>
<keyword evidence="4" id="KW-0677">Repeat</keyword>
<dbReference type="PROSITE" id="PS50035">
    <property type="entry name" value="PLD"/>
    <property type="match status" value="1"/>
</dbReference>
<evidence type="ECO:0000256" key="4">
    <source>
        <dbReference type="ARBA" id="ARBA00022737"/>
    </source>
</evidence>
<keyword evidence="5" id="KW-0443">Lipid metabolism</keyword>
<dbReference type="InterPro" id="IPR025202">
    <property type="entry name" value="PLD-like_dom"/>
</dbReference>
<dbReference type="InterPro" id="IPR001736">
    <property type="entry name" value="PLipase_D/transphosphatidylase"/>
</dbReference>
<accession>R9PUF7</accession>
<dbReference type="EMBL" id="BARX01000042">
    <property type="protein sequence ID" value="GAD04091.1"/>
    <property type="molecule type" value="Genomic_DNA"/>
</dbReference>
<proteinExistence type="inferred from homology"/>
<dbReference type="PANTHER" id="PTHR12586">
    <property type="entry name" value="CDP-DIACYLGLYCEROL--SERINE O-PHOSPHATIDYLTRANSFERASE"/>
    <property type="match status" value="1"/>
</dbReference>
<evidence type="ECO:0000256" key="7">
    <source>
        <dbReference type="ARBA" id="ARBA00023264"/>
    </source>
</evidence>
<evidence type="ECO:0000256" key="5">
    <source>
        <dbReference type="ARBA" id="ARBA00023098"/>
    </source>
</evidence>
<dbReference type="GO" id="GO:0005829">
    <property type="term" value="C:cytosol"/>
    <property type="evidence" value="ECO:0007669"/>
    <property type="project" value="TreeGrafter"/>
</dbReference>
<sequence length="490" mass="56006">MRHSCVELTAILRFVDSFLSDQADPLLQLAKHSASNQESILMTPRFSRNASLQSLPKIAQDPLQFKTLLSAEEYRLALLAQIAEAKTRIYIVALYLEDDQAGRSIMEGLYSAKQRNPELEVVILVDWHRAQRGLIGDEQAEGNAAMYREYEQRYPGLITFYGVPVSNRELFGVLHLKGSIIDDTVVYSGASINNIYLAQQQRYRFDRYHLIDNTRLANAMVDYVEQYLVNSEAVSSLSTNEPVTTRSLKPAIRRLRLSLQREQYSYYPQQCEESEVGITPLLGLGRRQNLLNKTIRQLIIKASHQITICTPYFNPPGSLSREISKALKNGVKVKLIVGDKTASDFYSKPDENFKVIHALPYLYELNLSKFVKRQLKYINSGLLSIHLWSHQDNSFHVKGLWVDERYSLLTGNNLNPRAWNLDLENGLLIDDPKGLLSEQKQVELNNILAHTKLVHCVADLDSLANYPLPVKRLLKRINRVRADRLLKQIL</sequence>
<evidence type="ECO:0000259" key="8">
    <source>
        <dbReference type="PROSITE" id="PS50035"/>
    </source>
</evidence>
<evidence type="ECO:0000256" key="2">
    <source>
        <dbReference type="ARBA" id="ARBA00022516"/>
    </source>
</evidence>
<evidence type="ECO:0000256" key="1">
    <source>
        <dbReference type="ARBA" id="ARBA00010682"/>
    </source>
</evidence>
<dbReference type="Gene3D" id="3.30.870.10">
    <property type="entry name" value="Endonuclease Chain A"/>
    <property type="match status" value="2"/>
</dbReference>
<evidence type="ECO:0000313" key="9">
    <source>
        <dbReference type="EMBL" id="GAD04091.1"/>
    </source>
</evidence>
<dbReference type="AlphaFoldDB" id="R9PUF7"/>
<dbReference type="CDD" id="cd09134">
    <property type="entry name" value="PLDc_PSS_G_neg_1"/>
    <property type="match status" value="1"/>
</dbReference>
<dbReference type="PIRSF" id="PIRSF000850">
    <property type="entry name" value="Phospholipase_D_PSS"/>
    <property type="match status" value="1"/>
</dbReference>
<dbReference type="SUPFAM" id="SSF56024">
    <property type="entry name" value="Phospholipase D/nuclease"/>
    <property type="match status" value="2"/>
</dbReference>
<dbReference type="EC" id="2.7.8.8" evidence="9"/>
<keyword evidence="3 9" id="KW-0808">Transferase</keyword>
<keyword evidence="10" id="KW-1185">Reference proteome</keyword>
<protein>
    <submittedName>
        <fullName evidence="9">CDP-diacylglycerol--serine O-phosphatidyltransferase</fullName>
        <ecNumber evidence="9">2.7.8.8</ecNumber>
    </submittedName>
</protein>
<dbReference type="NCBIfam" id="NF006946">
    <property type="entry name" value="PRK09428.1"/>
    <property type="match status" value="1"/>
</dbReference>
<feature type="domain" description="PLD phosphodiesterase" evidence="8">
    <location>
        <begin position="391"/>
        <end position="418"/>
    </location>
</feature>
<dbReference type="SMART" id="SM00155">
    <property type="entry name" value="PLDc"/>
    <property type="match status" value="2"/>
</dbReference>
<comment type="caution">
    <text evidence="9">The sequence shown here is derived from an EMBL/GenBank/DDBJ whole genome shotgun (WGS) entry which is preliminary data.</text>
</comment>
<dbReference type="InterPro" id="IPR016270">
    <property type="entry name" value="PGS1"/>
</dbReference>
<dbReference type="Proteomes" id="UP000014461">
    <property type="component" value="Unassembled WGS sequence"/>
</dbReference>
<dbReference type="GO" id="GO:0008444">
    <property type="term" value="F:CDP-diacylglycerol-glycerol-3-phosphate 3-phosphatidyltransferase activity"/>
    <property type="evidence" value="ECO:0007669"/>
    <property type="project" value="InterPro"/>
</dbReference>
<dbReference type="GO" id="GO:0032049">
    <property type="term" value="P:cardiolipin biosynthetic process"/>
    <property type="evidence" value="ECO:0007669"/>
    <property type="project" value="InterPro"/>
</dbReference>
<dbReference type="PANTHER" id="PTHR12586:SF1">
    <property type="entry name" value="CDP-DIACYLGLYCEROL--GLYCEROL-3-PHOSPHATE 3-PHOSPHATIDYLTRANSFERASE, MITOCHONDRIAL"/>
    <property type="match status" value="1"/>
</dbReference>
<dbReference type="GO" id="GO:0003882">
    <property type="term" value="F:CDP-diacylglycerol-serine O-phosphatidyltransferase activity"/>
    <property type="evidence" value="ECO:0007669"/>
    <property type="project" value="UniProtKB-EC"/>
</dbReference>
<evidence type="ECO:0000256" key="6">
    <source>
        <dbReference type="ARBA" id="ARBA00023209"/>
    </source>
</evidence>
<reference evidence="9" key="1">
    <citation type="journal article" date="2013" name="Genome Announc.">
        <title>Draft Genome Sequence of Agarivorans albus Strain MKT 106T, an Agarolytic Marine Bacterium.</title>
        <authorList>
            <person name="Yasuike M."/>
            <person name="Nakamura Y."/>
            <person name="Kai W."/>
            <person name="Fujiwara A."/>
            <person name="Fukui Y."/>
            <person name="Satomi M."/>
            <person name="Sano M."/>
        </authorList>
    </citation>
    <scope>NUCLEOTIDE SEQUENCE [LARGE SCALE GENOMIC DNA]</scope>
</reference>
<dbReference type="RefSeq" id="WP_016403858.1">
    <property type="nucleotide sequence ID" value="NZ_BARX01000042.1"/>
</dbReference>
<keyword evidence="7" id="KW-1208">Phospholipid metabolism</keyword>
<dbReference type="Pfam" id="PF13091">
    <property type="entry name" value="PLDc_2"/>
    <property type="match status" value="2"/>
</dbReference>
<comment type="similarity">
    <text evidence="1">Belongs to the CDP-alcohol phosphatidyltransferase class-II family.</text>
</comment>
<dbReference type="OrthoDB" id="8543662at2"/>
<name>R9PUF7_AGAAL</name>
<evidence type="ECO:0000313" key="10">
    <source>
        <dbReference type="Proteomes" id="UP000014461"/>
    </source>
</evidence>
<dbReference type="STRING" id="1331007.AALB_4171"/>
<organism evidence="9 10">
    <name type="scientific">Agarivorans albus MKT 106</name>
    <dbReference type="NCBI Taxonomy" id="1331007"/>
    <lineage>
        <taxon>Bacteria</taxon>
        <taxon>Pseudomonadati</taxon>
        <taxon>Pseudomonadota</taxon>
        <taxon>Gammaproteobacteria</taxon>
        <taxon>Alteromonadales</taxon>
        <taxon>Alteromonadaceae</taxon>
        <taxon>Agarivorans</taxon>
    </lineage>
</organism>
<keyword evidence="2" id="KW-0444">Lipid biosynthesis</keyword>
<keyword evidence="6" id="KW-0594">Phospholipid biosynthesis</keyword>
<dbReference type="CDD" id="cd09136">
    <property type="entry name" value="PLDc_PSS_G_neg_2"/>
    <property type="match status" value="1"/>
</dbReference>